<keyword evidence="3" id="KW-1185">Reference proteome</keyword>
<sequence>MTDRLPMFPLNTVLFPGVTVPLHVFEDRYRALMHHLLRLEDPAERLFGSVAIREGYEVGDHGAQSLYRIGVRLQLSEVEAHPDGTFDIVVVGRDRIRLDKLERGDLFPVGEVDELPEPDVKVPEALLDLARATFTAYRHVLSEISADPYRGSLPTDPTYLSWVLAACAPLPISERQQLLEAADAEERLTLVTDLLRSELQTMNVISSLPATEVARTRWSPN</sequence>
<dbReference type="Gene3D" id="1.20.58.1480">
    <property type="match status" value="1"/>
</dbReference>
<dbReference type="Pfam" id="PF02190">
    <property type="entry name" value="LON_substr_bdg"/>
    <property type="match status" value="1"/>
</dbReference>
<dbReference type="InterPro" id="IPR003111">
    <property type="entry name" value="Lon_prtase_N"/>
</dbReference>
<dbReference type="RefSeq" id="WP_149729122.1">
    <property type="nucleotide sequence ID" value="NZ_VUJV01000004.1"/>
</dbReference>
<dbReference type="Gene3D" id="2.30.130.40">
    <property type="entry name" value="LON domain-like"/>
    <property type="match status" value="1"/>
</dbReference>
<dbReference type="InterPro" id="IPR015947">
    <property type="entry name" value="PUA-like_sf"/>
</dbReference>
<comment type="caution">
    <text evidence="2">The sequence shown here is derived from an EMBL/GenBank/DDBJ whole genome shotgun (WGS) entry which is preliminary data.</text>
</comment>
<dbReference type="SMART" id="SM00464">
    <property type="entry name" value="LON"/>
    <property type="match status" value="1"/>
</dbReference>
<dbReference type="InterPro" id="IPR046336">
    <property type="entry name" value="Lon_prtase_N_sf"/>
</dbReference>
<gene>
    <name evidence="2" type="ORF">F0U44_14760</name>
</gene>
<feature type="domain" description="Lon N-terminal" evidence="1">
    <location>
        <begin position="5"/>
        <end position="199"/>
    </location>
</feature>
<dbReference type="PANTHER" id="PTHR46732:SF8">
    <property type="entry name" value="ATP-DEPENDENT PROTEASE LA (LON) DOMAIN PROTEIN"/>
    <property type="match status" value="1"/>
</dbReference>
<dbReference type="AlphaFoldDB" id="A0A5B1LB62"/>
<dbReference type="PROSITE" id="PS51787">
    <property type="entry name" value="LON_N"/>
    <property type="match status" value="1"/>
</dbReference>
<dbReference type="SUPFAM" id="SSF88697">
    <property type="entry name" value="PUA domain-like"/>
    <property type="match status" value="1"/>
</dbReference>
<name>A0A5B1LB62_9ACTN</name>
<dbReference type="Proteomes" id="UP000325003">
    <property type="component" value="Unassembled WGS sequence"/>
</dbReference>
<evidence type="ECO:0000259" key="1">
    <source>
        <dbReference type="PROSITE" id="PS51787"/>
    </source>
</evidence>
<protein>
    <submittedName>
        <fullName evidence="2">Peptidase S16</fullName>
    </submittedName>
</protein>
<reference evidence="2 3" key="1">
    <citation type="submission" date="2019-09" db="EMBL/GenBank/DDBJ databases">
        <title>Nocardioides panacisoli sp. nov., isolated from the soil of a ginseng field.</title>
        <authorList>
            <person name="Cho C."/>
        </authorList>
    </citation>
    <scope>NUCLEOTIDE SEQUENCE [LARGE SCALE GENOMIC DNA]</scope>
    <source>
        <strain evidence="2 3">BN130099</strain>
    </source>
</reference>
<organism evidence="2 3">
    <name type="scientific">Nocardioides humilatus</name>
    <dbReference type="NCBI Taxonomy" id="2607660"/>
    <lineage>
        <taxon>Bacteria</taxon>
        <taxon>Bacillati</taxon>
        <taxon>Actinomycetota</taxon>
        <taxon>Actinomycetes</taxon>
        <taxon>Propionibacteriales</taxon>
        <taxon>Nocardioidaceae</taxon>
        <taxon>Nocardioides</taxon>
    </lineage>
</organism>
<dbReference type="EMBL" id="VUJV01000004">
    <property type="protein sequence ID" value="KAA1417902.1"/>
    <property type="molecule type" value="Genomic_DNA"/>
</dbReference>
<evidence type="ECO:0000313" key="2">
    <source>
        <dbReference type="EMBL" id="KAA1417902.1"/>
    </source>
</evidence>
<accession>A0A5B1LB62</accession>
<dbReference type="PANTHER" id="PTHR46732">
    <property type="entry name" value="ATP-DEPENDENT PROTEASE LA (LON) DOMAIN PROTEIN"/>
    <property type="match status" value="1"/>
</dbReference>
<proteinExistence type="predicted"/>
<reference evidence="2 3" key="2">
    <citation type="submission" date="2019-09" db="EMBL/GenBank/DDBJ databases">
        <authorList>
            <person name="Jin C."/>
        </authorList>
    </citation>
    <scope>NUCLEOTIDE SEQUENCE [LARGE SCALE GENOMIC DNA]</scope>
    <source>
        <strain evidence="2 3">BN130099</strain>
    </source>
</reference>
<evidence type="ECO:0000313" key="3">
    <source>
        <dbReference type="Proteomes" id="UP000325003"/>
    </source>
</evidence>